<keyword evidence="16" id="KW-1185">Reference proteome</keyword>
<reference evidence="15 16" key="1">
    <citation type="submission" date="2018-09" db="EMBL/GenBank/DDBJ databases">
        <title>Novel species of Arthrobacter.</title>
        <authorList>
            <person name="Liu Q."/>
            <person name="Xin Y.-H."/>
        </authorList>
    </citation>
    <scope>NUCLEOTIDE SEQUENCE [LARGE SCALE GENOMIC DNA]</scope>
    <source>
        <strain evidence="15 16">Hz2</strain>
    </source>
</reference>
<organism evidence="15 16">
    <name type="scientific">Arthrobacter cheniae</name>
    <dbReference type="NCBI Taxonomy" id="1258888"/>
    <lineage>
        <taxon>Bacteria</taxon>
        <taxon>Bacillati</taxon>
        <taxon>Actinomycetota</taxon>
        <taxon>Actinomycetes</taxon>
        <taxon>Micrococcales</taxon>
        <taxon>Micrococcaceae</taxon>
        <taxon>Arthrobacter</taxon>
    </lineage>
</organism>
<dbReference type="SUPFAM" id="SSF54211">
    <property type="entry name" value="Ribosomal protein S5 domain 2-like"/>
    <property type="match status" value="1"/>
</dbReference>
<dbReference type="PRINTS" id="PR00473">
    <property type="entry name" value="GALCTOKINASE"/>
</dbReference>
<dbReference type="EMBL" id="QZVT01000003">
    <property type="protein sequence ID" value="RJT80973.1"/>
    <property type="molecule type" value="Genomic_DNA"/>
</dbReference>
<dbReference type="InterPro" id="IPR006206">
    <property type="entry name" value="Mevalonate/galactokinase"/>
</dbReference>
<dbReference type="Gene3D" id="3.30.230.10">
    <property type="match status" value="1"/>
</dbReference>
<dbReference type="NCBIfam" id="TIGR00131">
    <property type="entry name" value="gal_kin"/>
    <property type="match status" value="1"/>
</dbReference>
<dbReference type="GO" id="GO:0005524">
    <property type="term" value="F:ATP binding"/>
    <property type="evidence" value="ECO:0007669"/>
    <property type="project" value="UniProtKB-UniRule"/>
</dbReference>
<evidence type="ECO:0000259" key="14">
    <source>
        <dbReference type="Pfam" id="PF10509"/>
    </source>
</evidence>
<proteinExistence type="inferred from homology"/>
<evidence type="ECO:0000313" key="15">
    <source>
        <dbReference type="EMBL" id="RJT80973.1"/>
    </source>
</evidence>
<dbReference type="AlphaFoldDB" id="A0A3A5M3E1"/>
<dbReference type="Pfam" id="PF00288">
    <property type="entry name" value="GHMP_kinases_N"/>
    <property type="match status" value="1"/>
</dbReference>
<evidence type="ECO:0000256" key="11">
    <source>
        <dbReference type="NCBIfam" id="TIGR00131"/>
    </source>
</evidence>
<evidence type="ECO:0000256" key="10">
    <source>
        <dbReference type="ARBA" id="ARBA00023277"/>
    </source>
</evidence>
<dbReference type="GO" id="GO:0006012">
    <property type="term" value="P:galactose metabolic process"/>
    <property type="evidence" value="ECO:0007669"/>
    <property type="project" value="UniProtKB-UniRule"/>
</dbReference>
<dbReference type="GO" id="GO:0046872">
    <property type="term" value="F:metal ion binding"/>
    <property type="evidence" value="ECO:0007669"/>
    <property type="project" value="UniProtKB-KW"/>
</dbReference>
<dbReference type="InterPro" id="IPR019539">
    <property type="entry name" value="GalKase_N"/>
</dbReference>
<dbReference type="InterPro" id="IPR000705">
    <property type="entry name" value="Galactokinase"/>
</dbReference>
<dbReference type="PIRSF" id="PIRSF000530">
    <property type="entry name" value="Galactokinase"/>
    <property type="match status" value="1"/>
</dbReference>
<evidence type="ECO:0000313" key="16">
    <source>
        <dbReference type="Proteomes" id="UP000272560"/>
    </source>
</evidence>
<dbReference type="GO" id="GO:0004335">
    <property type="term" value="F:galactokinase activity"/>
    <property type="evidence" value="ECO:0007669"/>
    <property type="project" value="UniProtKB-UniRule"/>
</dbReference>
<evidence type="ECO:0000256" key="9">
    <source>
        <dbReference type="ARBA" id="ARBA00023144"/>
    </source>
</evidence>
<protein>
    <recommendedName>
        <fullName evidence="11">Galactokinase</fullName>
        <ecNumber evidence="11">2.7.1.6</ecNumber>
    </recommendedName>
</protein>
<feature type="domain" description="Galactokinase N-terminal" evidence="14">
    <location>
        <begin position="11"/>
        <end position="58"/>
    </location>
</feature>
<keyword evidence="10" id="KW-0119">Carbohydrate metabolism</keyword>
<evidence type="ECO:0000256" key="7">
    <source>
        <dbReference type="ARBA" id="ARBA00022840"/>
    </source>
</evidence>
<keyword evidence="3 15" id="KW-0808">Transferase</keyword>
<evidence type="ECO:0000256" key="2">
    <source>
        <dbReference type="ARBA" id="ARBA00022490"/>
    </source>
</evidence>
<evidence type="ECO:0000256" key="1">
    <source>
        <dbReference type="ARBA" id="ARBA00006566"/>
    </source>
</evidence>
<evidence type="ECO:0000259" key="13">
    <source>
        <dbReference type="Pfam" id="PF08544"/>
    </source>
</evidence>
<accession>A0A3A5M3E1</accession>
<keyword evidence="8" id="KW-0460">Magnesium</keyword>
<evidence type="ECO:0000256" key="5">
    <source>
        <dbReference type="ARBA" id="ARBA00022741"/>
    </source>
</evidence>
<dbReference type="Pfam" id="PF08544">
    <property type="entry name" value="GHMP_kinases_C"/>
    <property type="match status" value="1"/>
</dbReference>
<dbReference type="PANTHER" id="PTHR10457">
    <property type="entry name" value="MEVALONATE KINASE/GALACTOKINASE"/>
    <property type="match status" value="1"/>
</dbReference>
<comment type="similarity">
    <text evidence="1">Belongs to the GHMP kinase family. GalK subfamily.</text>
</comment>
<dbReference type="PROSITE" id="PS00627">
    <property type="entry name" value="GHMP_KINASES_ATP"/>
    <property type="match status" value="1"/>
</dbReference>
<dbReference type="InterPro" id="IPR020568">
    <property type="entry name" value="Ribosomal_Su5_D2-typ_SF"/>
</dbReference>
<evidence type="ECO:0000256" key="6">
    <source>
        <dbReference type="ARBA" id="ARBA00022777"/>
    </source>
</evidence>
<sequence>MTSSPLDLAAAFTDRFGTEPDGLWSAPGRVNVIGEHTDYNDGFVLPFAIKHSTTVAAAIRPDRIVRVASTFAPDEAPVTADLDALEEGSVKGWAAYPLGVLWAMEQSGYRCPGMDLLVDSSVPVGAGLSSSAALECSVAVAVNDLSQADVSRRELAVIGQLAENSMVGAPTGIMDQSASLLGEVGHAVFLDCRSGDSRLVPLDLEGAGLELMVIDTRVSHSHSTGGYAARRRSCELGAELMGVPALRDLSVKDLAEAAGVLDEETFRRVRHIVTENARVEDAVQVLTSKGPAQLGPLLVASHASMRDDFEISCAELDTAVDAALDAGALGARMTGGGFGGAAIALARADDVAAIGSAVEKAFSAAGFRAPMIFSVLPGAGAARIA</sequence>
<keyword evidence="6 15" id="KW-0418">Kinase</keyword>
<keyword evidence="9" id="KW-0299">Galactose metabolism</keyword>
<dbReference type="FunFam" id="3.30.70.890:FF:000001">
    <property type="entry name" value="Galactokinase"/>
    <property type="match status" value="1"/>
</dbReference>
<dbReference type="Pfam" id="PF10509">
    <property type="entry name" value="GalKase_gal_bdg"/>
    <property type="match status" value="1"/>
</dbReference>
<dbReference type="OrthoDB" id="250531at2"/>
<dbReference type="FunFam" id="3.30.230.10:FF:000017">
    <property type="entry name" value="Galactokinase"/>
    <property type="match status" value="1"/>
</dbReference>
<dbReference type="InterPro" id="IPR019741">
    <property type="entry name" value="Galactokinase_CS"/>
</dbReference>
<evidence type="ECO:0000256" key="4">
    <source>
        <dbReference type="ARBA" id="ARBA00022723"/>
    </source>
</evidence>
<dbReference type="SUPFAM" id="SSF55060">
    <property type="entry name" value="GHMP Kinase, C-terminal domain"/>
    <property type="match status" value="1"/>
</dbReference>
<dbReference type="InterPro" id="IPR013750">
    <property type="entry name" value="GHMP_kinase_C_dom"/>
</dbReference>
<dbReference type="PROSITE" id="PS00106">
    <property type="entry name" value="GALACTOKINASE"/>
    <property type="match status" value="1"/>
</dbReference>
<dbReference type="Proteomes" id="UP000272560">
    <property type="component" value="Unassembled WGS sequence"/>
</dbReference>
<evidence type="ECO:0000256" key="3">
    <source>
        <dbReference type="ARBA" id="ARBA00022679"/>
    </source>
</evidence>
<evidence type="ECO:0000256" key="8">
    <source>
        <dbReference type="ARBA" id="ARBA00022842"/>
    </source>
</evidence>
<feature type="domain" description="GHMP kinase C-terminal" evidence="13">
    <location>
        <begin position="291"/>
        <end position="363"/>
    </location>
</feature>
<name>A0A3A5M3E1_9MICC</name>
<evidence type="ECO:0000259" key="12">
    <source>
        <dbReference type="Pfam" id="PF00288"/>
    </source>
</evidence>
<dbReference type="EC" id="2.7.1.6" evidence="11"/>
<dbReference type="GO" id="GO:0005829">
    <property type="term" value="C:cytosol"/>
    <property type="evidence" value="ECO:0007669"/>
    <property type="project" value="TreeGrafter"/>
</dbReference>
<keyword evidence="7" id="KW-0067">ATP-binding</keyword>
<dbReference type="PRINTS" id="PR00959">
    <property type="entry name" value="MEVGALKINASE"/>
</dbReference>
<dbReference type="PANTHER" id="PTHR10457:SF7">
    <property type="entry name" value="GALACTOKINASE-RELATED"/>
    <property type="match status" value="1"/>
</dbReference>
<comment type="caution">
    <text evidence="15">The sequence shown here is derived from an EMBL/GenBank/DDBJ whole genome shotgun (WGS) entry which is preliminary data.</text>
</comment>
<dbReference type="InterPro" id="IPR006203">
    <property type="entry name" value="GHMP_knse_ATP-bd_CS"/>
</dbReference>
<dbReference type="InterPro" id="IPR006204">
    <property type="entry name" value="GHMP_kinase_N_dom"/>
</dbReference>
<dbReference type="InterPro" id="IPR014721">
    <property type="entry name" value="Ribsml_uS5_D2-typ_fold_subgr"/>
</dbReference>
<dbReference type="Gene3D" id="3.30.70.890">
    <property type="entry name" value="GHMP kinase, C-terminal domain"/>
    <property type="match status" value="1"/>
</dbReference>
<dbReference type="RefSeq" id="WP_120148319.1">
    <property type="nucleotide sequence ID" value="NZ_QZVT01000003.1"/>
</dbReference>
<feature type="domain" description="GHMP kinase N-terminal" evidence="12">
    <location>
        <begin position="96"/>
        <end position="182"/>
    </location>
</feature>
<keyword evidence="4" id="KW-0479">Metal-binding</keyword>
<keyword evidence="5" id="KW-0547">Nucleotide-binding</keyword>
<dbReference type="InterPro" id="IPR036554">
    <property type="entry name" value="GHMP_kinase_C_sf"/>
</dbReference>
<keyword evidence="2" id="KW-0963">Cytoplasm</keyword>
<gene>
    <name evidence="15" type="primary">galK</name>
    <name evidence="15" type="ORF">D6T63_07205</name>
</gene>